<dbReference type="EMBL" id="JANAKD010003447">
    <property type="protein sequence ID" value="KAJ3472128.1"/>
    <property type="molecule type" value="Genomic_DNA"/>
</dbReference>
<sequence>MLQNYWQAGGCFEEIEDPSTVDPQEEEARIREAGEAKAPEGNEAGSTSHKHKHFKWAPRFTDVYTSVEKAGPGSDGWVVKEGHTSVTPLKANFAQADVGNGQEELNFSTPAVQEESKTLAMREKQTDSSNRPNKIQAFVAYEDEYVQPLIVSAIKSLLPDDVVDLITAVTSSDDGTFSASRALSSPNARALQIMPYESLDFDYTSSNPKSYMINSYMIRKALIRKHYLSTTVEHWIAKKPDSVLKTHMKRSEAFELDYAEFLDDALIEAFDLRESLDRNDALGEDAAPEEKEWWILKPGMSDRGQGIRLFSTMDELQAIFDGWEEDQPDTDDEDEATGVQDEQAGGGGEDDERDGITTSHLRHFATSSTSVPT</sequence>
<name>A0ACC1QB24_9HYPO</name>
<accession>A0ACC1QB24</accession>
<gene>
    <name evidence="1" type="ORF">NLG97_g11262</name>
</gene>
<evidence type="ECO:0000313" key="2">
    <source>
        <dbReference type="Proteomes" id="UP001148737"/>
    </source>
</evidence>
<evidence type="ECO:0000313" key="1">
    <source>
        <dbReference type="EMBL" id="KAJ3472128.1"/>
    </source>
</evidence>
<comment type="caution">
    <text evidence="1">The sequence shown here is derived from an EMBL/GenBank/DDBJ whole genome shotgun (WGS) entry which is preliminary data.</text>
</comment>
<reference evidence="1" key="1">
    <citation type="submission" date="2022-07" db="EMBL/GenBank/DDBJ databases">
        <title>Genome Sequence of Lecanicillium saksenae.</title>
        <authorList>
            <person name="Buettner E."/>
        </authorList>
    </citation>
    <scope>NUCLEOTIDE SEQUENCE</scope>
    <source>
        <strain evidence="1">VT-O1</strain>
    </source>
</reference>
<proteinExistence type="predicted"/>
<dbReference type="Proteomes" id="UP001148737">
    <property type="component" value="Unassembled WGS sequence"/>
</dbReference>
<organism evidence="1 2">
    <name type="scientific">Lecanicillium saksenae</name>
    <dbReference type="NCBI Taxonomy" id="468837"/>
    <lineage>
        <taxon>Eukaryota</taxon>
        <taxon>Fungi</taxon>
        <taxon>Dikarya</taxon>
        <taxon>Ascomycota</taxon>
        <taxon>Pezizomycotina</taxon>
        <taxon>Sordariomycetes</taxon>
        <taxon>Hypocreomycetidae</taxon>
        <taxon>Hypocreales</taxon>
        <taxon>Cordycipitaceae</taxon>
        <taxon>Lecanicillium</taxon>
    </lineage>
</organism>
<protein>
    <submittedName>
        <fullName evidence="1">Uncharacterized protein</fullName>
    </submittedName>
</protein>
<keyword evidence="2" id="KW-1185">Reference proteome</keyword>